<evidence type="ECO:0000259" key="5">
    <source>
        <dbReference type="Pfam" id="PF01103"/>
    </source>
</evidence>
<evidence type="ECO:0000256" key="1">
    <source>
        <dbReference type="ARBA" id="ARBA00004370"/>
    </source>
</evidence>
<accession>Q2INY2</accession>
<proteinExistence type="predicted"/>
<evidence type="ECO:0000256" key="3">
    <source>
        <dbReference type="SAM" id="MobiDB-lite"/>
    </source>
</evidence>
<feature type="compositionally biased region" description="Basic and acidic residues" evidence="3">
    <location>
        <begin position="79"/>
        <end position="89"/>
    </location>
</feature>
<name>Q2INY2_ANADE</name>
<feature type="compositionally biased region" description="Basic residues" evidence="3">
    <location>
        <begin position="1"/>
        <end position="10"/>
    </location>
</feature>
<dbReference type="KEGG" id="ade:Adeh_0737"/>
<dbReference type="eggNOG" id="COG4775">
    <property type="taxonomic scope" value="Bacteria"/>
</dbReference>
<evidence type="ECO:0000256" key="2">
    <source>
        <dbReference type="ARBA" id="ARBA00023136"/>
    </source>
</evidence>
<keyword evidence="2" id="KW-0472">Membrane</keyword>
<gene>
    <name evidence="6" type="ordered locus">Adeh_0737</name>
</gene>
<reference evidence="6" key="1">
    <citation type="submission" date="2006-01" db="EMBL/GenBank/DDBJ databases">
        <title>Complete sequence of Anaeromyxobacter dehalogenans 2CP-C.</title>
        <authorList>
            <consortium name="US DOE Joint Genome Institute"/>
            <person name="Copeland A."/>
            <person name="Lucas S."/>
            <person name="Lapidus A."/>
            <person name="Barry K."/>
            <person name="Detter J.C."/>
            <person name="Glavina T."/>
            <person name="Hammon N."/>
            <person name="Israni S."/>
            <person name="Pitluck S."/>
            <person name="Brettin T."/>
            <person name="Bruce D."/>
            <person name="Han C."/>
            <person name="Tapia R."/>
            <person name="Gilna P."/>
            <person name="Kiss H."/>
            <person name="Schmutz J."/>
            <person name="Larimer F."/>
            <person name="Land M."/>
            <person name="Kyrpides N."/>
            <person name="Anderson I."/>
            <person name="Sanford R.A."/>
            <person name="Ritalahti K.M."/>
            <person name="Thomas H.S."/>
            <person name="Kirby J.R."/>
            <person name="Zhulin I.B."/>
            <person name="Loeffler F.E."/>
            <person name="Richardson P."/>
        </authorList>
    </citation>
    <scope>NUCLEOTIDE SEQUENCE</scope>
    <source>
        <strain evidence="6">2CP-C</strain>
    </source>
</reference>
<comment type="subcellular location">
    <subcellularLocation>
        <location evidence="1">Membrane</location>
    </subcellularLocation>
</comment>
<dbReference type="STRING" id="290397.Adeh_0737"/>
<feature type="region of interest" description="Disordered" evidence="3">
    <location>
        <begin position="1"/>
        <end position="22"/>
    </location>
</feature>
<sequence length="430" mass="45451">MTHPRRRTRRPGGAGGSLSRPMRLAARPATVLLLLSAAVHAAAAPPPAPAPGPAPAAAAVTAGAAAASASDTPPPAAEPGERTAETAAHPEGHVAAAEAERHGNRWFALPVLFWLPETRLGFGATGGLHLDLRGAPRPSSVFVGAVYTLERQGSVDVAGEIYLPNGMLLSGRTRVVHFPDVFYGIGPHTTAEDREKFTRRGAEAVVTAELPVLPNLRIGPRVDLRAEEIQDREPGGLLARGTVAGWDGYTAASAGASATYDTRDSTFWPMRGTVLQAWYVYAPAALGRRHATFGRGVAEARHFVPLGHRRVLGLHAYAEGAHGDPPFTLLPKLGSTRFLRGIREGRYRDRVDWVTQAELRTPVVGRLGAAAFAAVGDVAPSLRALTLQSVKASGGAGLRWRLTEDGANIRVDVAASRLGVELYVLVLEAF</sequence>
<organism evidence="6 7">
    <name type="scientific">Anaeromyxobacter dehalogenans (strain 2CP-C)</name>
    <dbReference type="NCBI Taxonomy" id="290397"/>
    <lineage>
        <taxon>Bacteria</taxon>
        <taxon>Pseudomonadati</taxon>
        <taxon>Myxococcota</taxon>
        <taxon>Myxococcia</taxon>
        <taxon>Myxococcales</taxon>
        <taxon>Cystobacterineae</taxon>
        <taxon>Anaeromyxobacteraceae</taxon>
        <taxon>Anaeromyxobacter</taxon>
    </lineage>
</organism>
<protein>
    <recommendedName>
        <fullName evidence="5">Bacterial surface antigen (D15) domain-containing protein</fullName>
    </recommendedName>
</protein>
<evidence type="ECO:0000313" key="7">
    <source>
        <dbReference type="Proteomes" id="UP000001935"/>
    </source>
</evidence>
<dbReference type="InterPro" id="IPR000184">
    <property type="entry name" value="Bac_surfAg_D15"/>
</dbReference>
<dbReference type="AlphaFoldDB" id="Q2INY2"/>
<feature type="domain" description="Bacterial surface antigen (D15)" evidence="5">
    <location>
        <begin position="247"/>
        <end position="414"/>
    </location>
</feature>
<feature type="region of interest" description="Disordered" evidence="3">
    <location>
        <begin position="63"/>
        <end position="89"/>
    </location>
</feature>
<dbReference type="HOGENOM" id="CLU_046092_0_0_7"/>
<dbReference type="Gene3D" id="2.40.160.50">
    <property type="entry name" value="membrane protein fhac: a member of the omp85/tpsb transporter family"/>
    <property type="match status" value="1"/>
</dbReference>
<feature type="chain" id="PRO_5004209807" description="Bacterial surface antigen (D15) domain-containing protein" evidence="4">
    <location>
        <begin position="44"/>
        <end position="430"/>
    </location>
</feature>
<dbReference type="EMBL" id="CP000251">
    <property type="protein sequence ID" value="ABC80512.1"/>
    <property type="molecule type" value="Genomic_DNA"/>
</dbReference>
<evidence type="ECO:0000313" key="6">
    <source>
        <dbReference type="EMBL" id="ABC80512.1"/>
    </source>
</evidence>
<evidence type="ECO:0000256" key="4">
    <source>
        <dbReference type="SAM" id="SignalP"/>
    </source>
</evidence>
<dbReference type="Pfam" id="PF01103">
    <property type="entry name" value="Omp85"/>
    <property type="match status" value="1"/>
</dbReference>
<dbReference type="Proteomes" id="UP000001935">
    <property type="component" value="Chromosome"/>
</dbReference>
<keyword evidence="4" id="KW-0732">Signal</keyword>
<feature type="signal peptide" evidence="4">
    <location>
        <begin position="1"/>
        <end position="43"/>
    </location>
</feature>
<dbReference type="GO" id="GO:0019867">
    <property type="term" value="C:outer membrane"/>
    <property type="evidence" value="ECO:0007669"/>
    <property type="project" value="InterPro"/>
</dbReference>